<reference evidence="1 2" key="1">
    <citation type="submission" date="2021-06" db="EMBL/GenBank/DDBJ databases">
        <title>Caerostris darwini draft genome.</title>
        <authorList>
            <person name="Kono N."/>
            <person name="Arakawa K."/>
        </authorList>
    </citation>
    <scope>NUCLEOTIDE SEQUENCE [LARGE SCALE GENOMIC DNA]</scope>
</reference>
<dbReference type="EMBL" id="BPLQ01004695">
    <property type="protein sequence ID" value="GIY10014.1"/>
    <property type="molecule type" value="Genomic_DNA"/>
</dbReference>
<protein>
    <submittedName>
        <fullName evidence="1">Uncharacterized protein</fullName>
    </submittedName>
</protein>
<gene>
    <name evidence="1" type="ORF">CDAR_448801</name>
</gene>
<sequence>MNGGRSIRNRVRCHVSAFTDLLFGRRQIEKRERNRSGIDRKERGQPLTQIDLEQWKICIHIKMRGWVFCWPVGGVGRPLDALRRTKAGTR</sequence>
<evidence type="ECO:0000313" key="2">
    <source>
        <dbReference type="Proteomes" id="UP001054837"/>
    </source>
</evidence>
<name>A0AAV4QP14_9ARAC</name>
<keyword evidence="2" id="KW-1185">Reference proteome</keyword>
<organism evidence="1 2">
    <name type="scientific">Caerostris darwini</name>
    <dbReference type="NCBI Taxonomy" id="1538125"/>
    <lineage>
        <taxon>Eukaryota</taxon>
        <taxon>Metazoa</taxon>
        <taxon>Ecdysozoa</taxon>
        <taxon>Arthropoda</taxon>
        <taxon>Chelicerata</taxon>
        <taxon>Arachnida</taxon>
        <taxon>Araneae</taxon>
        <taxon>Araneomorphae</taxon>
        <taxon>Entelegynae</taxon>
        <taxon>Araneoidea</taxon>
        <taxon>Araneidae</taxon>
        <taxon>Caerostris</taxon>
    </lineage>
</organism>
<accession>A0AAV4QP14</accession>
<dbReference type="AlphaFoldDB" id="A0AAV4QP14"/>
<evidence type="ECO:0000313" key="1">
    <source>
        <dbReference type="EMBL" id="GIY10014.1"/>
    </source>
</evidence>
<proteinExistence type="predicted"/>
<dbReference type="Proteomes" id="UP001054837">
    <property type="component" value="Unassembled WGS sequence"/>
</dbReference>
<comment type="caution">
    <text evidence="1">The sequence shown here is derived from an EMBL/GenBank/DDBJ whole genome shotgun (WGS) entry which is preliminary data.</text>
</comment>